<evidence type="ECO:0000313" key="1">
    <source>
        <dbReference type="EMBL" id="SEN03000.1"/>
    </source>
</evidence>
<protein>
    <recommendedName>
        <fullName evidence="3">Restriction endonuclease</fullName>
    </recommendedName>
</protein>
<accession>A0A1H8D6S7</accession>
<evidence type="ECO:0008006" key="3">
    <source>
        <dbReference type="Google" id="ProtNLM"/>
    </source>
</evidence>
<keyword evidence="2" id="KW-1185">Reference proteome</keyword>
<evidence type="ECO:0000313" key="2">
    <source>
        <dbReference type="Proteomes" id="UP000183002"/>
    </source>
</evidence>
<dbReference type="Pfam" id="PF22558">
    <property type="entry name" value="REase-ARP"/>
    <property type="match status" value="1"/>
</dbReference>
<name>A0A1H8D6S7_9RHOB</name>
<proteinExistence type="predicted"/>
<dbReference type="InterPro" id="IPR054333">
    <property type="entry name" value="REase-ARP-assoc"/>
</dbReference>
<dbReference type="OrthoDB" id="9017325at2"/>
<gene>
    <name evidence="1" type="ORF">SAMN05216227_1006101</name>
</gene>
<dbReference type="RefSeq" id="WP_074818433.1">
    <property type="nucleotide sequence ID" value="NZ_FOCO01000006.1"/>
</dbReference>
<reference evidence="1 2" key="1">
    <citation type="submission" date="2016-10" db="EMBL/GenBank/DDBJ databases">
        <authorList>
            <person name="de Groot N.N."/>
        </authorList>
    </citation>
    <scope>NUCLEOTIDE SEQUENCE [LARGE SCALE GENOMIC DNA]</scope>
    <source>
        <strain evidence="1 2">CGMCC 1.10836</strain>
    </source>
</reference>
<dbReference type="EMBL" id="FOCO01000006">
    <property type="protein sequence ID" value="SEN03000.1"/>
    <property type="molecule type" value="Genomic_DNA"/>
</dbReference>
<organism evidence="1 2">
    <name type="scientific">Pseudorhodobacter antarcticus</name>
    <dbReference type="NCBI Taxonomy" id="1077947"/>
    <lineage>
        <taxon>Bacteria</taxon>
        <taxon>Pseudomonadati</taxon>
        <taxon>Pseudomonadota</taxon>
        <taxon>Alphaproteobacteria</taxon>
        <taxon>Rhodobacterales</taxon>
        <taxon>Paracoccaceae</taxon>
        <taxon>Pseudorhodobacter</taxon>
    </lineage>
</organism>
<dbReference type="AlphaFoldDB" id="A0A1H8D6S7"/>
<sequence>MPDFLPDVPVDALLAALLAAPGNEVKTGKFDSPESSSALAINAFGWFLNRPDLFPMLPGGMGQVREVRVEAEMRFPWDGGKHPFMDAVLVTDRYLIGVESKRYEPFRPLKTNKFGENFDRKAWGEKMEGYTRLRRTHANGARRFGCLDDAELVKDAYGLRTQAHQLRLRPVLLYLYAEPTAWANGKPVDPAKIAAHRADVALFSESVAGDEVEFVPMDWGQMLAMWGRGKMALADHAGRVAQRFGPL</sequence>
<dbReference type="STRING" id="1077947.SAMN05216227_1006101"/>
<dbReference type="Proteomes" id="UP000183002">
    <property type="component" value="Unassembled WGS sequence"/>
</dbReference>